<protein>
    <submittedName>
        <fullName evidence="1">Uncharacterized protein</fullName>
    </submittedName>
</protein>
<keyword evidence="2" id="KW-1185">Reference proteome</keyword>
<feature type="non-terminal residue" evidence="1">
    <location>
        <position position="61"/>
    </location>
</feature>
<dbReference type="Proteomes" id="UP000595437">
    <property type="component" value="Chromosome 12"/>
</dbReference>
<accession>A0A7T8JW97</accession>
<organism evidence="1 2">
    <name type="scientific">Caligus rogercresseyi</name>
    <name type="common">Sea louse</name>
    <dbReference type="NCBI Taxonomy" id="217165"/>
    <lineage>
        <taxon>Eukaryota</taxon>
        <taxon>Metazoa</taxon>
        <taxon>Ecdysozoa</taxon>
        <taxon>Arthropoda</taxon>
        <taxon>Crustacea</taxon>
        <taxon>Multicrustacea</taxon>
        <taxon>Hexanauplia</taxon>
        <taxon>Copepoda</taxon>
        <taxon>Siphonostomatoida</taxon>
        <taxon>Caligidae</taxon>
        <taxon>Caligus</taxon>
    </lineage>
</organism>
<reference evidence="2" key="1">
    <citation type="submission" date="2021-01" db="EMBL/GenBank/DDBJ databases">
        <title>Caligus Genome Assembly.</title>
        <authorList>
            <person name="Gallardo-Escarate C."/>
        </authorList>
    </citation>
    <scope>NUCLEOTIDE SEQUENCE [LARGE SCALE GENOMIC DNA]</scope>
</reference>
<dbReference type="EMBL" id="CP045901">
    <property type="protein sequence ID" value="QQP37403.1"/>
    <property type="molecule type" value="Genomic_DNA"/>
</dbReference>
<sequence>MSLPVRDHDVAMYKVWKLTTNKEACSHHQDERNFFLCRILEADNFGMQRRATYSLINLFRM</sequence>
<evidence type="ECO:0000313" key="2">
    <source>
        <dbReference type="Proteomes" id="UP000595437"/>
    </source>
</evidence>
<dbReference type="AlphaFoldDB" id="A0A7T8JW97"/>
<evidence type="ECO:0000313" key="1">
    <source>
        <dbReference type="EMBL" id="QQP37403.1"/>
    </source>
</evidence>
<name>A0A7T8JW97_CALRO</name>
<gene>
    <name evidence="1" type="ORF">FKW44_017651</name>
</gene>
<proteinExistence type="predicted"/>